<dbReference type="NCBIfam" id="TIGR03598">
    <property type="entry name" value="GTPase_YsxC"/>
    <property type="match status" value="1"/>
</dbReference>
<evidence type="ECO:0000256" key="7">
    <source>
        <dbReference type="ARBA" id="ARBA00023134"/>
    </source>
</evidence>
<evidence type="ECO:0000256" key="8">
    <source>
        <dbReference type="ARBA" id="ARBA00023210"/>
    </source>
</evidence>
<evidence type="ECO:0000256" key="10">
    <source>
        <dbReference type="HAMAP-Rule" id="MF_00321"/>
    </source>
</evidence>
<dbReference type="GO" id="GO:0000917">
    <property type="term" value="P:division septum assembly"/>
    <property type="evidence" value="ECO:0007669"/>
    <property type="project" value="UniProtKB-KW"/>
</dbReference>
<comment type="caution">
    <text evidence="12">The sequence shown here is derived from an EMBL/GenBank/DDBJ whole genome shotgun (WGS) entry which is preliminary data.</text>
</comment>
<evidence type="ECO:0000256" key="3">
    <source>
        <dbReference type="ARBA" id="ARBA00022618"/>
    </source>
</evidence>
<comment type="function">
    <text evidence="10">Necessary for normal cell division and for the maintenance of normal septation.</text>
</comment>
<evidence type="ECO:0000313" key="12">
    <source>
        <dbReference type="EMBL" id="KAB8041038.1"/>
    </source>
</evidence>
<accession>A0A6N6W0X3</accession>
<dbReference type="CDD" id="cd01876">
    <property type="entry name" value="YihA_EngB"/>
    <property type="match status" value="1"/>
</dbReference>
<evidence type="ECO:0000256" key="9">
    <source>
        <dbReference type="ARBA" id="ARBA00023306"/>
    </source>
</evidence>
<evidence type="ECO:0000313" key="13">
    <source>
        <dbReference type="Proteomes" id="UP000437748"/>
    </source>
</evidence>
<keyword evidence="9 10" id="KW-0131">Cell cycle</keyword>
<evidence type="ECO:0000256" key="2">
    <source>
        <dbReference type="ARBA" id="ARBA00009638"/>
    </source>
</evidence>
<dbReference type="PANTHER" id="PTHR11649">
    <property type="entry name" value="MSS1/TRME-RELATED GTP-BINDING PROTEIN"/>
    <property type="match status" value="1"/>
</dbReference>
<reference evidence="12 13" key="1">
    <citation type="submission" date="2019-10" db="EMBL/GenBank/DDBJ databases">
        <title>New species of Slilvanegrellaceae.</title>
        <authorList>
            <person name="Pitt A."/>
            <person name="Hahn M.W."/>
        </authorList>
    </citation>
    <scope>NUCLEOTIDE SEQUENCE [LARGE SCALE GENOMIC DNA]</scope>
    <source>
        <strain evidence="12 13">SP-Ram-0.45-NSY-1</strain>
    </source>
</reference>
<comment type="cofactor">
    <cofactor evidence="1">
        <name>Mg(2+)</name>
        <dbReference type="ChEBI" id="CHEBI:18420"/>
    </cofactor>
</comment>
<protein>
    <recommendedName>
        <fullName evidence="10">Probable GTP-binding protein EngB</fullName>
    </recommendedName>
</protein>
<feature type="domain" description="EngB-type G" evidence="11">
    <location>
        <begin position="40"/>
        <end position="213"/>
    </location>
</feature>
<keyword evidence="3 10" id="KW-0132">Cell division</keyword>
<dbReference type="GO" id="GO:0046872">
    <property type="term" value="F:metal ion binding"/>
    <property type="evidence" value="ECO:0007669"/>
    <property type="project" value="UniProtKB-KW"/>
</dbReference>
<sequence>MREIKLPKQDFILSLSEKKTPLRVEFVCSGLKNEDLPASSAPEFALVGRSNVGKSSLLNYLAGQKQLARVSNTPGRTQTINLFSAEKGEFFLVDLPGYGYAESSHATQAHWEKGMQAFFEGREGLFAIFILIDIRREVQPEDENLSRWLQNLGLKVIAIQTKCDKIHKSKWHEIRELHAKKLALHPSQIVTTSSDKKIGLSEVLKMMSGMLDSLDKELEDLENDTGEPSK</sequence>
<dbReference type="SUPFAM" id="SSF52540">
    <property type="entry name" value="P-loop containing nucleoside triphosphate hydrolases"/>
    <property type="match status" value="1"/>
</dbReference>
<dbReference type="PROSITE" id="PS51706">
    <property type="entry name" value="G_ENGB"/>
    <property type="match status" value="1"/>
</dbReference>
<dbReference type="EMBL" id="WFLM01000001">
    <property type="protein sequence ID" value="KAB8041038.1"/>
    <property type="molecule type" value="Genomic_DNA"/>
</dbReference>
<dbReference type="Gene3D" id="3.40.50.300">
    <property type="entry name" value="P-loop containing nucleotide triphosphate hydrolases"/>
    <property type="match status" value="1"/>
</dbReference>
<dbReference type="InterPro" id="IPR019987">
    <property type="entry name" value="GTP-bd_ribosome_bio_YsxC"/>
</dbReference>
<keyword evidence="13" id="KW-1185">Reference proteome</keyword>
<dbReference type="OrthoDB" id="5297174at2"/>
<dbReference type="GO" id="GO:0005525">
    <property type="term" value="F:GTP binding"/>
    <property type="evidence" value="ECO:0007669"/>
    <property type="project" value="UniProtKB-UniRule"/>
</dbReference>
<dbReference type="HAMAP" id="MF_00321">
    <property type="entry name" value="GTPase_EngB"/>
    <property type="match status" value="1"/>
</dbReference>
<keyword evidence="4" id="KW-0479">Metal-binding</keyword>
<keyword evidence="5 10" id="KW-0547">Nucleotide-binding</keyword>
<name>A0A6N6W0X3_9BACT</name>
<dbReference type="InterPro" id="IPR006073">
    <property type="entry name" value="GTP-bd"/>
</dbReference>
<dbReference type="RefSeq" id="WP_153418561.1">
    <property type="nucleotide sequence ID" value="NZ_WFLM01000001.1"/>
</dbReference>
<dbReference type="InterPro" id="IPR027417">
    <property type="entry name" value="P-loop_NTPase"/>
</dbReference>
<evidence type="ECO:0000256" key="5">
    <source>
        <dbReference type="ARBA" id="ARBA00022741"/>
    </source>
</evidence>
<keyword evidence="6" id="KW-0460">Magnesium</keyword>
<dbReference type="Pfam" id="PF01926">
    <property type="entry name" value="MMR_HSR1"/>
    <property type="match status" value="1"/>
</dbReference>
<dbReference type="Proteomes" id="UP000437748">
    <property type="component" value="Unassembled WGS sequence"/>
</dbReference>
<keyword evidence="7 10" id="KW-0342">GTP-binding</keyword>
<dbReference type="PANTHER" id="PTHR11649:SF13">
    <property type="entry name" value="ENGB-TYPE G DOMAIN-CONTAINING PROTEIN"/>
    <property type="match status" value="1"/>
</dbReference>
<dbReference type="InterPro" id="IPR030393">
    <property type="entry name" value="G_ENGB_dom"/>
</dbReference>
<evidence type="ECO:0000256" key="6">
    <source>
        <dbReference type="ARBA" id="ARBA00022842"/>
    </source>
</evidence>
<proteinExistence type="inferred from homology"/>
<evidence type="ECO:0000259" key="11">
    <source>
        <dbReference type="PROSITE" id="PS51706"/>
    </source>
</evidence>
<dbReference type="AlphaFoldDB" id="A0A6N6W0X3"/>
<keyword evidence="8 10" id="KW-0717">Septation</keyword>
<gene>
    <name evidence="10" type="primary">engB</name>
    <name evidence="12" type="ORF">GCL60_03630</name>
</gene>
<organism evidence="12 13">
    <name type="scientific">Silvanigrella paludirubra</name>
    <dbReference type="NCBI Taxonomy" id="2499159"/>
    <lineage>
        <taxon>Bacteria</taxon>
        <taxon>Pseudomonadati</taxon>
        <taxon>Bdellovibrionota</taxon>
        <taxon>Oligoflexia</taxon>
        <taxon>Silvanigrellales</taxon>
        <taxon>Silvanigrellaceae</taxon>
        <taxon>Silvanigrella</taxon>
    </lineage>
</organism>
<evidence type="ECO:0000256" key="4">
    <source>
        <dbReference type="ARBA" id="ARBA00022723"/>
    </source>
</evidence>
<evidence type="ECO:0000256" key="1">
    <source>
        <dbReference type="ARBA" id="ARBA00001946"/>
    </source>
</evidence>
<comment type="similarity">
    <text evidence="2 10">Belongs to the TRAFAC class TrmE-Era-EngA-EngB-Septin-like GTPase superfamily. EngB GTPase family.</text>
</comment>